<reference evidence="1 2" key="1">
    <citation type="journal article" date="2022" name="Hortic Res">
        <title>A haplotype resolved chromosomal level avocado genome allows analysis of novel avocado genes.</title>
        <authorList>
            <person name="Nath O."/>
            <person name="Fletcher S.J."/>
            <person name="Hayward A."/>
            <person name="Shaw L.M."/>
            <person name="Masouleh A.K."/>
            <person name="Furtado A."/>
            <person name="Henry R.J."/>
            <person name="Mitter N."/>
        </authorList>
    </citation>
    <scope>NUCLEOTIDE SEQUENCE [LARGE SCALE GENOMIC DNA]</scope>
    <source>
        <strain evidence="2">cv. Hass</strain>
    </source>
</reference>
<comment type="caution">
    <text evidence="1">The sequence shown here is derived from an EMBL/GenBank/DDBJ whole genome shotgun (WGS) entry which is preliminary data.</text>
</comment>
<sequence>MSLKLVVDKEKNRVVFAESGSDFVDVLLSFLTMPIGTVMRLTGKESKIGGMSTLYESVEDLDLKLLQTEACKKMLLKPTSASEDHCRNLKVNVDDTEPTKYYSCSFGCCPEGHNYVSTSCNSQCLCGKFTGKMKIFDENVGAYSNDGVFVKGNMRFIIRDHLEVHPVSMTSTFALLNELGITDASVLEERSLNVGAAEAASLLMASLISKTVLTDVFYPKKPEDSKILKTEA</sequence>
<keyword evidence="2" id="KW-1185">Reference proteome</keyword>
<dbReference type="Proteomes" id="UP001234297">
    <property type="component" value="Chromosome 12"/>
</dbReference>
<evidence type="ECO:0000313" key="1">
    <source>
        <dbReference type="EMBL" id="KAJ8615857.1"/>
    </source>
</evidence>
<evidence type="ECO:0000313" key="2">
    <source>
        <dbReference type="Proteomes" id="UP001234297"/>
    </source>
</evidence>
<name>A0ACC2K4J5_PERAE</name>
<accession>A0ACC2K4J5</accession>
<gene>
    <name evidence="1" type="ORF">MRB53_035229</name>
</gene>
<organism evidence="1 2">
    <name type="scientific">Persea americana</name>
    <name type="common">Avocado</name>
    <dbReference type="NCBI Taxonomy" id="3435"/>
    <lineage>
        <taxon>Eukaryota</taxon>
        <taxon>Viridiplantae</taxon>
        <taxon>Streptophyta</taxon>
        <taxon>Embryophyta</taxon>
        <taxon>Tracheophyta</taxon>
        <taxon>Spermatophyta</taxon>
        <taxon>Magnoliopsida</taxon>
        <taxon>Magnoliidae</taxon>
        <taxon>Laurales</taxon>
        <taxon>Lauraceae</taxon>
        <taxon>Persea</taxon>
    </lineage>
</organism>
<proteinExistence type="predicted"/>
<dbReference type="EMBL" id="CM056820">
    <property type="protein sequence ID" value="KAJ8615857.1"/>
    <property type="molecule type" value="Genomic_DNA"/>
</dbReference>
<protein>
    <submittedName>
        <fullName evidence="1">Uncharacterized protein</fullName>
    </submittedName>
</protein>